<evidence type="ECO:0000313" key="2">
    <source>
        <dbReference type="Proteomes" id="UP000005268"/>
    </source>
</evidence>
<proteinExistence type="predicted"/>
<name>I3UMU8_PSEPU</name>
<dbReference type="AlphaFoldDB" id="I3UMU8"/>
<sequence>MAQPVITMFMRLHFDNLKRLTRTAGQAHNNKVQEHDVFH</sequence>
<protein>
    <submittedName>
        <fullName evidence="1">Uncharacterized protein</fullName>
    </submittedName>
</protein>
<dbReference type="Proteomes" id="UP000005268">
    <property type="component" value="Chromosome"/>
</dbReference>
<accession>I3UMU8</accession>
<dbReference type="HOGENOM" id="CLU_3315620_0_0_6"/>
<reference evidence="1 2" key="1">
    <citation type="journal article" date="2012" name="J. Bacteriol.">
        <title>Complete Genome Sequence of the Naphthalene-Degrading Pseudomonas putida Strain ND6.</title>
        <authorList>
            <person name="Li S."/>
            <person name="Zhao H."/>
            <person name="Li Y."/>
            <person name="Niu S."/>
            <person name="Cai B."/>
        </authorList>
    </citation>
    <scope>NUCLEOTIDE SEQUENCE [LARGE SCALE GENOMIC DNA]</scope>
    <source>
        <strain evidence="1 2">ND6</strain>
    </source>
</reference>
<organism evidence="1 2">
    <name type="scientific">Pseudomonas putida ND6</name>
    <dbReference type="NCBI Taxonomy" id="231023"/>
    <lineage>
        <taxon>Bacteria</taxon>
        <taxon>Pseudomonadati</taxon>
        <taxon>Pseudomonadota</taxon>
        <taxon>Gammaproteobacteria</taxon>
        <taxon>Pseudomonadales</taxon>
        <taxon>Pseudomonadaceae</taxon>
        <taxon>Pseudomonas</taxon>
    </lineage>
</organism>
<gene>
    <name evidence="1" type="ORF">YSA_00065</name>
</gene>
<dbReference type="KEGG" id="ppi:YSA_00065"/>
<evidence type="ECO:0000313" key="1">
    <source>
        <dbReference type="EMBL" id="AFK66819.1"/>
    </source>
</evidence>
<dbReference type="EMBL" id="CP003588">
    <property type="protein sequence ID" value="AFK66819.1"/>
    <property type="molecule type" value="Genomic_DNA"/>
</dbReference>